<comment type="caution">
    <text evidence="2">The sequence shown here is derived from an EMBL/GenBank/DDBJ whole genome shotgun (WGS) entry which is preliminary data.</text>
</comment>
<keyword evidence="3" id="KW-1185">Reference proteome</keyword>
<feature type="transmembrane region" description="Helical" evidence="1">
    <location>
        <begin position="56"/>
        <end position="78"/>
    </location>
</feature>
<dbReference type="AlphaFoldDB" id="V8G2Q2"/>
<proteinExistence type="predicted"/>
<dbReference type="EMBL" id="AYSV01000087">
    <property type="protein sequence ID" value="ETD70804.1"/>
    <property type="molecule type" value="Genomic_DNA"/>
</dbReference>
<gene>
    <name evidence="2" type="ORF">V757_07225</name>
</gene>
<feature type="transmembrane region" description="Helical" evidence="1">
    <location>
        <begin position="87"/>
        <end position="106"/>
    </location>
</feature>
<evidence type="ECO:0000256" key="1">
    <source>
        <dbReference type="SAM" id="Phobius"/>
    </source>
</evidence>
<keyword evidence="1" id="KW-1133">Transmembrane helix</keyword>
<reference evidence="2 3" key="1">
    <citation type="submission" date="2013-11" db="EMBL/GenBank/DDBJ databases">
        <title>Genomic analysis of Pelistega sp. HM-7.</title>
        <authorList>
            <person name="Kumbhare S.V."/>
            <person name="Shetty S.A."/>
            <person name="Sharma O."/>
            <person name="Dhotre D.P."/>
        </authorList>
    </citation>
    <scope>NUCLEOTIDE SEQUENCE [LARGE SCALE GENOMIC DNA]</scope>
    <source>
        <strain evidence="2 3">HM-7</strain>
    </source>
</reference>
<organism evidence="2 3">
    <name type="scientific">Pelistega indica</name>
    <dbReference type="NCBI Taxonomy" id="1414851"/>
    <lineage>
        <taxon>Bacteria</taxon>
        <taxon>Pseudomonadati</taxon>
        <taxon>Pseudomonadota</taxon>
        <taxon>Betaproteobacteria</taxon>
        <taxon>Burkholderiales</taxon>
        <taxon>Alcaligenaceae</taxon>
        <taxon>Pelistega</taxon>
    </lineage>
</organism>
<evidence type="ECO:0000313" key="3">
    <source>
        <dbReference type="Proteomes" id="UP000018766"/>
    </source>
</evidence>
<evidence type="ECO:0000313" key="2">
    <source>
        <dbReference type="EMBL" id="ETD70804.1"/>
    </source>
</evidence>
<name>V8G2Q2_9BURK</name>
<accession>V8G2Q2</accession>
<keyword evidence="1" id="KW-0812">Transmembrane</keyword>
<dbReference type="RefSeq" id="WP_023951217.1">
    <property type="nucleotide sequence ID" value="NZ_AYSV01000087.1"/>
</dbReference>
<sequence>MRELRFSYPLTVLLFTVLPALLGFIVGAFFFIYHLFTHMGGDLKIGLAFQTWMLTIMHGIVMYGIPALVLGIISVFLLDKGMSKKAIVLFSVITMIVMVLWALFTVEFTGNTLLVALLALFGSYQWMYFLSVPHTQRVVPKLFNDAE</sequence>
<feature type="transmembrane region" description="Helical" evidence="1">
    <location>
        <begin position="112"/>
        <end position="131"/>
    </location>
</feature>
<keyword evidence="1" id="KW-0472">Membrane</keyword>
<protein>
    <submittedName>
        <fullName evidence="2">Uncharacterized protein</fullName>
    </submittedName>
</protein>
<dbReference type="Proteomes" id="UP000018766">
    <property type="component" value="Unassembled WGS sequence"/>
</dbReference>
<feature type="transmembrane region" description="Helical" evidence="1">
    <location>
        <begin position="12"/>
        <end position="36"/>
    </location>
</feature>